<dbReference type="Gene3D" id="3.90.940.20">
    <property type="entry name" value="RPB5-like RNA polymerase subunit"/>
    <property type="match status" value="1"/>
</dbReference>
<evidence type="ECO:0000256" key="2">
    <source>
        <dbReference type="ARBA" id="ARBA00023242"/>
    </source>
</evidence>
<dbReference type="AlphaFoldDB" id="A0A7N0UP25"/>
<dbReference type="Proteomes" id="UP000594263">
    <property type="component" value="Unplaced"/>
</dbReference>
<feature type="domain" description="RNA polymerase Rpb5 N-terminal" evidence="6">
    <location>
        <begin position="34"/>
        <end position="116"/>
    </location>
</feature>
<dbReference type="PIRSF" id="PIRSF000747">
    <property type="entry name" value="RPB5"/>
    <property type="match status" value="1"/>
</dbReference>
<dbReference type="Pfam" id="PF03871">
    <property type="entry name" value="RNA_pol_Rpb5_N"/>
    <property type="match status" value="1"/>
</dbReference>
<dbReference type="Pfam" id="PF01191">
    <property type="entry name" value="RNA_pol_Rpb5_C"/>
    <property type="match status" value="1"/>
</dbReference>
<dbReference type="PANTHER" id="PTHR10535:SF2">
    <property type="entry name" value="DNA-DIRECTED RNA POLYMERASE V SUBUNIT 5A"/>
    <property type="match status" value="1"/>
</dbReference>
<dbReference type="OMA" id="ITQMHVT"/>
<dbReference type="SUPFAM" id="SSF53036">
    <property type="entry name" value="Eukaryotic RPB5 N-terminal domain"/>
    <property type="match status" value="1"/>
</dbReference>
<dbReference type="InterPro" id="IPR036710">
    <property type="entry name" value="RNA_pol_Rpb5_N_sf"/>
</dbReference>
<evidence type="ECO:0000259" key="5">
    <source>
        <dbReference type="Pfam" id="PF01191"/>
    </source>
</evidence>
<sequence length="233" mass="26568">MEGGEENYLEGNGSGEEEQQQQCLSSYVDQGSVDSHRYFLARRTLLEMLRDRGYNVPSEDIDRFTLDDFRNKYGHNPDPHALQISATHSIHHPDAVLVVFCGPAVVKVNVIRLIAAEITSKDNLTRLIIVLQSPITSQAQKALDLFSFKVELFQITDLLVNITKHVLKPKHRILTEGEKQVLLQKYSLEAKQLPRMLQKDAIARYYGLEKGQVIKVTYSGEITESHVTYRCVW</sequence>
<dbReference type="Gramene" id="Kaladp0078s0007.1.v1.1">
    <property type="protein sequence ID" value="Kaladp0078s0007.1.v1.1"/>
    <property type="gene ID" value="Kaladp0078s0007.v1.1"/>
</dbReference>
<dbReference type="GO" id="GO:0006362">
    <property type="term" value="P:transcription elongation by RNA polymerase I"/>
    <property type="evidence" value="ECO:0007669"/>
    <property type="project" value="TreeGrafter"/>
</dbReference>
<evidence type="ECO:0000256" key="3">
    <source>
        <dbReference type="ARBA" id="ARBA00025765"/>
    </source>
</evidence>
<dbReference type="InterPro" id="IPR014381">
    <property type="entry name" value="Arch_Rpo5/euc_Rpb5"/>
</dbReference>
<dbReference type="SUPFAM" id="SSF55287">
    <property type="entry name" value="RPB5-like RNA polymerase subunit"/>
    <property type="match status" value="1"/>
</dbReference>
<dbReference type="GO" id="GO:0003899">
    <property type="term" value="F:DNA-directed RNA polymerase activity"/>
    <property type="evidence" value="ECO:0007669"/>
    <property type="project" value="InterPro"/>
</dbReference>
<comment type="subcellular location">
    <subcellularLocation>
        <location evidence="1">Nucleus</location>
    </subcellularLocation>
</comment>
<dbReference type="PANTHER" id="PTHR10535">
    <property type="entry name" value="DNA-DIRECTED RNA POLYMERASES I, II, AND III SUBUNIT RPABC1"/>
    <property type="match status" value="1"/>
</dbReference>
<evidence type="ECO:0000256" key="4">
    <source>
        <dbReference type="SAM" id="MobiDB-lite"/>
    </source>
</evidence>
<feature type="domain" description="RNA polymerase subunit H/Rpb5 C-terminal" evidence="5">
    <location>
        <begin position="160"/>
        <end position="232"/>
    </location>
</feature>
<dbReference type="EnsemblPlants" id="Kaladp0078s0007.1.v1.1">
    <property type="protein sequence ID" value="Kaladp0078s0007.1.v1.1"/>
    <property type="gene ID" value="Kaladp0078s0007.v1.1"/>
</dbReference>
<comment type="similarity">
    <text evidence="3">Belongs to the archaeal Rpo5/eukaryotic RPB5 RNA polymerase subunit family.</text>
</comment>
<name>A0A7N0UP25_KALFE</name>
<evidence type="ECO:0000256" key="1">
    <source>
        <dbReference type="ARBA" id="ARBA00004123"/>
    </source>
</evidence>
<reference evidence="7" key="1">
    <citation type="submission" date="2021-01" db="UniProtKB">
        <authorList>
            <consortium name="EnsemblPlants"/>
        </authorList>
    </citation>
    <scope>IDENTIFICATION</scope>
</reference>
<accession>A0A7N0UP25</accession>
<feature type="region of interest" description="Disordered" evidence="4">
    <location>
        <begin position="1"/>
        <end position="26"/>
    </location>
</feature>
<dbReference type="FunFam" id="3.90.940.20:FF:000001">
    <property type="entry name" value="DNA-directed RNA polymerases I, II, and III subunit RPABC1"/>
    <property type="match status" value="1"/>
</dbReference>
<dbReference type="Gene3D" id="3.40.1340.10">
    <property type="entry name" value="RNA polymerase, Rpb5, N-terminal domain"/>
    <property type="match status" value="1"/>
</dbReference>
<evidence type="ECO:0000313" key="8">
    <source>
        <dbReference type="Proteomes" id="UP000594263"/>
    </source>
</evidence>
<evidence type="ECO:0000259" key="6">
    <source>
        <dbReference type="Pfam" id="PF03871"/>
    </source>
</evidence>
<dbReference type="GO" id="GO:0055029">
    <property type="term" value="C:nuclear DNA-directed RNA polymerase complex"/>
    <property type="evidence" value="ECO:0007669"/>
    <property type="project" value="UniProtKB-ARBA"/>
</dbReference>
<evidence type="ECO:0000313" key="7">
    <source>
        <dbReference type="EnsemblPlants" id="Kaladp0078s0007.1.v1.1"/>
    </source>
</evidence>
<dbReference type="InterPro" id="IPR000783">
    <property type="entry name" value="RNA_pol_subH/Rpb5_C"/>
</dbReference>
<organism evidence="7 8">
    <name type="scientific">Kalanchoe fedtschenkoi</name>
    <name type="common">Lavender scallops</name>
    <name type="synonym">South American air plant</name>
    <dbReference type="NCBI Taxonomy" id="63787"/>
    <lineage>
        <taxon>Eukaryota</taxon>
        <taxon>Viridiplantae</taxon>
        <taxon>Streptophyta</taxon>
        <taxon>Embryophyta</taxon>
        <taxon>Tracheophyta</taxon>
        <taxon>Spermatophyta</taxon>
        <taxon>Magnoliopsida</taxon>
        <taxon>eudicotyledons</taxon>
        <taxon>Gunneridae</taxon>
        <taxon>Pentapetalae</taxon>
        <taxon>Saxifragales</taxon>
        <taxon>Crassulaceae</taxon>
        <taxon>Kalanchoe</taxon>
    </lineage>
</organism>
<dbReference type="InterPro" id="IPR005571">
    <property type="entry name" value="RNA_pol_Rpb5_N"/>
</dbReference>
<keyword evidence="2" id="KW-0539">Nucleus</keyword>
<keyword evidence="8" id="KW-1185">Reference proteome</keyword>
<dbReference type="InterPro" id="IPR035913">
    <property type="entry name" value="RPB5-like_sf"/>
</dbReference>
<dbReference type="GO" id="GO:0042797">
    <property type="term" value="P:tRNA transcription by RNA polymerase III"/>
    <property type="evidence" value="ECO:0007669"/>
    <property type="project" value="TreeGrafter"/>
</dbReference>
<protein>
    <submittedName>
        <fullName evidence="7">Uncharacterized protein</fullName>
    </submittedName>
</protein>
<proteinExistence type="inferred from homology"/>
<dbReference type="GO" id="GO:0003677">
    <property type="term" value="F:DNA binding"/>
    <property type="evidence" value="ECO:0007669"/>
    <property type="project" value="InterPro"/>
</dbReference>
<dbReference type="GO" id="GO:0006366">
    <property type="term" value="P:transcription by RNA polymerase II"/>
    <property type="evidence" value="ECO:0007669"/>
    <property type="project" value="TreeGrafter"/>
</dbReference>